<gene>
    <name evidence="3" type="ORF">PACLA_8A018838</name>
</gene>
<dbReference type="AlphaFoldDB" id="A0A7D9JG90"/>
<keyword evidence="1" id="KW-0175">Coiled coil</keyword>
<dbReference type="CDD" id="cd00229">
    <property type="entry name" value="SGNH_hydrolase"/>
    <property type="match status" value="1"/>
</dbReference>
<reference evidence="3" key="1">
    <citation type="submission" date="2020-04" db="EMBL/GenBank/DDBJ databases">
        <authorList>
            <person name="Alioto T."/>
            <person name="Alioto T."/>
            <person name="Gomez Garrido J."/>
        </authorList>
    </citation>
    <scope>NUCLEOTIDE SEQUENCE</scope>
    <source>
        <strain evidence="3">A484AB</strain>
    </source>
</reference>
<sequence>MNGDVENQPSESLVVEKTSLEEQIEVSETGNEYFFTVSDIQRFRQWLTALKIRYWIDFGNQDDYDVAWRRMTNKRGELVELNIKLYQDIQKQVRDAGNDSDSDDDVSDKQLIFVISIHLSKQKFTIKGNLKELWDQELKKLQSFVNGGNFTDTSVTNLDGVSLNALDDSDCDDIEENPTSESPKKPGLKSPSTKSKVKSFRQIKVISSPRRKLYKKSATPHIEQKQILDFMEKTNSRINKLEQFALKVDKVIASTDVDIIDIKNKLSNIKKDLSESLNSGMKHELSVIKQAQTNDRDEINNRFAKTNAELKRLQGRVGSLVDEKANLLKRIKYLEESNSKPQEDISSSVDNISEAIPRNETTCTESTFIHTTQEENPNSTTQENLIEDGTSLLDDGHIPVHTPEYDFVFLCDSNRKFINADQLYPKGKNKIIACGTTDKAIDILTWPRFNVKHGIIINTGVNDLEHLSTQEVTEKQQEMVEIATQNFPNKKIVMSSITPRCDQLVRSVFEVNKAVAKNIRNIQNVFLVDNGNLRCDQQSFHFDDKHLNRRHGIPLFAKNLKDGIRRALGNPVRKPADQTRTRNYPKEKTHNVHNPRSYSDAVINGSPAITPQTQSNPALSDVQHQLFDLTSMIRQLVQTNTNFPAPQQPILCPPFPTPVETWLSYDNSDLNIDGFYSFSKCRKMPDNGFRNSGGITILMKSSLRKGVKFLDKESCEEFVWWKLDKAETPDLSGDSSIELTSHPIAFKCNEQCREVLLDIFNSDEVNDHLDTLLNPSNDNDLDINSLVNDFTEIITKASRKCIPLKKQKKKSSKTRVTQKQKWFDNNCYRLKRELRNLGKLISTQPNDPFIRHMFFTKKKEYKKLIRKLKRKFHSETLNKIKSIADSNPKEFWNLVNKIKSSHSNCSNTISHDEWFHYFQDLNKINFSSDETRVEAQIVKDFRLWANTSDEILDKPISLQEIYNISRKLKHNKASSSDLLNNEIIKTSITSLAPYYVKLFNTILSSGVFPRIWSEGFITPIHKSGSKTEPGNYR</sequence>
<keyword evidence="4" id="KW-1185">Reference proteome</keyword>
<feature type="non-terminal residue" evidence="3">
    <location>
        <position position="1"/>
    </location>
</feature>
<feature type="coiled-coil region" evidence="1">
    <location>
        <begin position="296"/>
        <end position="330"/>
    </location>
</feature>
<dbReference type="Proteomes" id="UP001152795">
    <property type="component" value="Unassembled WGS sequence"/>
</dbReference>
<evidence type="ECO:0000313" key="3">
    <source>
        <dbReference type="EMBL" id="CAB4029117.1"/>
    </source>
</evidence>
<evidence type="ECO:0000256" key="2">
    <source>
        <dbReference type="SAM" id="MobiDB-lite"/>
    </source>
</evidence>
<organism evidence="3 4">
    <name type="scientific">Paramuricea clavata</name>
    <name type="common">Red gorgonian</name>
    <name type="synonym">Violescent sea-whip</name>
    <dbReference type="NCBI Taxonomy" id="317549"/>
    <lineage>
        <taxon>Eukaryota</taxon>
        <taxon>Metazoa</taxon>
        <taxon>Cnidaria</taxon>
        <taxon>Anthozoa</taxon>
        <taxon>Octocorallia</taxon>
        <taxon>Malacalcyonacea</taxon>
        <taxon>Plexauridae</taxon>
        <taxon>Paramuricea</taxon>
    </lineage>
</organism>
<proteinExistence type="predicted"/>
<dbReference type="PANTHER" id="PTHR19446">
    <property type="entry name" value="REVERSE TRANSCRIPTASES"/>
    <property type="match status" value="1"/>
</dbReference>
<feature type="compositionally biased region" description="Acidic residues" evidence="2">
    <location>
        <begin position="169"/>
        <end position="178"/>
    </location>
</feature>
<comment type="caution">
    <text evidence="3">The sequence shown here is derived from an EMBL/GenBank/DDBJ whole genome shotgun (WGS) entry which is preliminary data.</text>
</comment>
<dbReference type="Gene3D" id="3.40.50.1110">
    <property type="entry name" value="SGNH hydrolase"/>
    <property type="match status" value="1"/>
</dbReference>
<dbReference type="EMBL" id="CACRXK020015953">
    <property type="protein sequence ID" value="CAB4029117.1"/>
    <property type="molecule type" value="Genomic_DNA"/>
</dbReference>
<evidence type="ECO:0000256" key="1">
    <source>
        <dbReference type="SAM" id="Coils"/>
    </source>
</evidence>
<accession>A0A7D9JG90</accession>
<dbReference type="SUPFAM" id="SSF52266">
    <property type="entry name" value="SGNH hydrolase"/>
    <property type="match status" value="1"/>
</dbReference>
<dbReference type="InterPro" id="IPR036514">
    <property type="entry name" value="SGNH_hydro_sf"/>
</dbReference>
<dbReference type="OrthoDB" id="6150661at2759"/>
<name>A0A7D9JG90_PARCT</name>
<protein>
    <submittedName>
        <fullName evidence="3">Uncharacterized protein</fullName>
    </submittedName>
</protein>
<feature type="region of interest" description="Disordered" evidence="2">
    <location>
        <begin position="169"/>
        <end position="198"/>
    </location>
</feature>
<evidence type="ECO:0000313" key="4">
    <source>
        <dbReference type="Proteomes" id="UP001152795"/>
    </source>
</evidence>